<dbReference type="GO" id="GO:0005524">
    <property type="term" value="F:ATP binding"/>
    <property type="evidence" value="ECO:0007669"/>
    <property type="project" value="UniProtKB-KW"/>
</dbReference>
<dbReference type="InterPro" id="IPR055558">
    <property type="entry name" value="DUF7134"/>
</dbReference>
<dbReference type="EMBL" id="LN483071">
    <property type="protein sequence ID" value="CEA09222.1"/>
    <property type="molecule type" value="Genomic_DNA"/>
</dbReference>
<dbReference type="PATRIC" id="fig|1461584.3.peg.2562"/>
<evidence type="ECO:0000256" key="4">
    <source>
        <dbReference type="ARBA" id="ARBA00022679"/>
    </source>
</evidence>
<keyword evidence="8" id="KW-0902">Two-component regulatory system</keyword>
<evidence type="ECO:0000256" key="3">
    <source>
        <dbReference type="ARBA" id="ARBA00022553"/>
    </source>
</evidence>
<feature type="transmembrane region" description="Helical" evidence="9">
    <location>
        <begin position="148"/>
        <end position="172"/>
    </location>
</feature>
<dbReference type="PANTHER" id="PTHR24421:SF10">
    <property type="entry name" value="NITRATE_NITRITE SENSOR PROTEIN NARQ"/>
    <property type="match status" value="1"/>
</dbReference>
<accession>A0A078MUU9</accession>
<dbReference type="GO" id="GO:0046983">
    <property type="term" value="F:protein dimerization activity"/>
    <property type="evidence" value="ECO:0007669"/>
    <property type="project" value="InterPro"/>
</dbReference>
<protein>
    <recommendedName>
        <fullName evidence="2">histidine kinase</fullName>
        <ecNumber evidence="2">2.7.13.3</ecNumber>
    </recommendedName>
</protein>
<dbReference type="GO" id="GO:0000155">
    <property type="term" value="F:phosphorelay sensor kinase activity"/>
    <property type="evidence" value="ECO:0007669"/>
    <property type="project" value="InterPro"/>
</dbReference>
<name>A0A078MUU9_9MICC</name>
<reference evidence="12" key="1">
    <citation type="submission" date="2014-07" db="EMBL/GenBank/DDBJ databases">
        <authorList>
            <person name="Urmite Genomes Urmite Genomes"/>
        </authorList>
    </citation>
    <scope>NUCLEOTIDE SEQUENCE</scope>
    <source>
        <strain evidence="12">11W110_air</strain>
    </source>
</reference>
<dbReference type="AlphaFoldDB" id="A0A078MUU9"/>
<feature type="domain" description="DUF7134" evidence="11">
    <location>
        <begin position="51"/>
        <end position="167"/>
    </location>
</feature>
<dbReference type="CDD" id="cd16917">
    <property type="entry name" value="HATPase_UhpB-NarQ-NarX-like"/>
    <property type="match status" value="1"/>
</dbReference>
<evidence type="ECO:0000259" key="10">
    <source>
        <dbReference type="Pfam" id="PF07730"/>
    </source>
</evidence>
<comment type="catalytic activity">
    <reaction evidence="1">
        <text>ATP + protein L-histidine = ADP + protein N-phospho-L-histidine.</text>
        <dbReference type="EC" id="2.7.13.3"/>
    </reaction>
</comment>
<feature type="transmembrane region" description="Helical" evidence="9">
    <location>
        <begin position="192"/>
        <end position="216"/>
    </location>
</feature>
<feature type="transmembrane region" description="Helical" evidence="9">
    <location>
        <begin position="48"/>
        <end position="72"/>
    </location>
</feature>
<evidence type="ECO:0000256" key="6">
    <source>
        <dbReference type="ARBA" id="ARBA00022777"/>
    </source>
</evidence>
<keyword evidence="9" id="KW-1133">Transmembrane helix</keyword>
<dbReference type="Pfam" id="PF23539">
    <property type="entry name" value="DUF7134"/>
    <property type="match status" value="1"/>
</dbReference>
<keyword evidence="7" id="KW-0067">ATP-binding</keyword>
<evidence type="ECO:0000256" key="9">
    <source>
        <dbReference type="SAM" id="Phobius"/>
    </source>
</evidence>
<gene>
    <name evidence="12" type="primary">desK_3</name>
    <name evidence="12" type="ORF">BN1051_02589</name>
</gene>
<keyword evidence="9" id="KW-0812">Transmembrane</keyword>
<keyword evidence="5" id="KW-0547">Nucleotide-binding</keyword>
<keyword evidence="6 12" id="KW-0418">Kinase</keyword>
<keyword evidence="3" id="KW-0597">Phosphoprotein</keyword>
<dbReference type="PANTHER" id="PTHR24421">
    <property type="entry name" value="NITRATE/NITRITE SENSOR PROTEIN NARX-RELATED"/>
    <property type="match status" value="1"/>
</dbReference>
<evidence type="ECO:0000313" key="12">
    <source>
        <dbReference type="EMBL" id="CEA09222.1"/>
    </source>
</evidence>
<organism evidence="12">
    <name type="scientific">Arthrobacter saudimassiliensis</name>
    <dbReference type="NCBI Taxonomy" id="1461584"/>
    <lineage>
        <taxon>Bacteria</taxon>
        <taxon>Bacillati</taxon>
        <taxon>Actinomycetota</taxon>
        <taxon>Actinomycetes</taxon>
        <taxon>Micrococcales</taxon>
        <taxon>Micrococcaceae</taxon>
        <taxon>Arthrobacter</taxon>
    </lineage>
</organism>
<evidence type="ECO:0000256" key="8">
    <source>
        <dbReference type="ARBA" id="ARBA00023012"/>
    </source>
</evidence>
<feature type="domain" description="Signal transduction histidine kinase subgroup 3 dimerisation and phosphoacceptor" evidence="10">
    <location>
        <begin position="250"/>
        <end position="316"/>
    </location>
</feature>
<dbReference type="InterPro" id="IPR050482">
    <property type="entry name" value="Sensor_HK_TwoCompSys"/>
</dbReference>
<keyword evidence="4" id="KW-0808">Transferase</keyword>
<dbReference type="InterPro" id="IPR011712">
    <property type="entry name" value="Sig_transdc_His_kin_sub3_dim/P"/>
</dbReference>
<evidence type="ECO:0000256" key="5">
    <source>
        <dbReference type="ARBA" id="ARBA00022741"/>
    </source>
</evidence>
<evidence type="ECO:0000256" key="7">
    <source>
        <dbReference type="ARBA" id="ARBA00022840"/>
    </source>
</evidence>
<dbReference type="GO" id="GO:0016020">
    <property type="term" value="C:membrane"/>
    <property type="evidence" value="ECO:0007669"/>
    <property type="project" value="InterPro"/>
</dbReference>
<dbReference type="InterPro" id="IPR036890">
    <property type="entry name" value="HATPase_C_sf"/>
</dbReference>
<sequence>MIDVAEAPAPARRSLSLRTLLSKAAMPVRSIDTWERPRPTREQQRRDVLGTLAFVLLSSAVLELGRGIGFMGGADSPIWGQHLALALMVLPLAWRRRFPITVLLASSTLFLVLSLSVPEVSGFLSFQMAYFAAMYSAFAWARDRRLLWVSMILVIAAMALWILLSFTVSSAYDSILESVSEGDETHRGVLPPLLSLALYNLVINTAFFGGAIMFGLRSWRSAHQRQQLREQSAQLAAQSAELARQAVIDERLRIARELHDVVAHHVSVIGVHAGAARRVLDKKPEAAAAALQTIEEASRQGVTEMRSLLGVLRSADADAEGGDGAARRPEPGLAQIPELIEEHRELGLTVRYAEGEDVPGTLAAVPAPLALSIYRTVQESLANVRRHSTAGNAVVALRTGGPDDARWVEVETVDDGRPRQGATGGSGFGLRGIRERAALHRGCTEIGPRADGGWRVRVRFTLP</sequence>
<evidence type="ECO:0000256" key="1">
    <source>
        <dbReference type="ARBA" id="ARBA00000085"/>
    </source>
</evidence>
<evidence type="ECO:0000256" key="2">
    <source>
        <dbReference type="ARBA" id="ARBA00012438"/>
    </source>
</evidence>
<feature type="transmembrane region" description="Helical" evidence="9">
    <location>
        <begin position="101"/>
        <end position="117"/>
    </location>
</feature>
<dbReference type="EC" id="2.7.13.3" evidence="2"/>
<dbReference type="Gene3D" id="1.20.5.1930">
    <property type="match status" value="1"/>
</dbReference>
<dbReference type="SUPFAM" id="SSF55874">
    <property type="entry name" value="ATPase domain of HSP90 chaperone/DNA topoisomerase II/histidine kinase"/>
    <property type="match status" value="1"/>
</dbReference>
<dbReference type="Gene3D" id="3.30.565.10">
    <property type="entry name" value="Histidine kinase-like ATPase, C-terminal domain"/>
    <property type="match status" value="1"/>
</dbReference>
<keyword evidence="9" id="KW-0472">Membrane</keyword>
<dbReference type="Pfam" id="PF07730">
    <property type="entry name" value="HisKA_3"/>
    <property type="match status" value="1"/>
</dbReference>
<proteinExistence type="predicted"/>
<evidence type="ECO:0000259" key="11">
    <source>
        <dbReference type="Pfam" id="PF23539"/>
    </source>
</evidence>